<dbReference type="SUPFAM" id="SSF52490">
    <property type="entry name" value="Tubulin nucleotide-binding domain-like"/>
    <property type="match status" value="1"/>
</dbReference>
<evidence type="ECO:0000256" key="2">
    <source>
        <dbReference type="ARBA" id="ARBA00004173"/>
    </source>
</evidence>
<evidence type="ECO:0000259" key="5">
    <source>
        <dbReference type="Pfam" id="PF10644"/>
    </source>
</evidence>
<proteinExistence type="inferred from homology"/>
<dbReference type="PANTHER" id="PTHR13391:SF0">
    <property type="entry name" value="PROTEIN MISATO HOMOLOG 1"/>
    <property type="match status" value="1"/>
</dbReference>
<evidence type="ECO:0008006" key="9">
    <source>
        <dbReference type="Google" id="ProtNLM"/>
    </source>
</evidence>
<evidence type="ECO:0000313" key="7">
    <source>
        <dbReference type="EMBL" id="KIK50577.1"/>
    </source>
</evidence>
<comment type="similarity">
    <text evidence="3">Belongs to the misato family.</text>
</comment>
<dbReference type="GO" id="GO:0005739">
    <property type="term" value="C:mitochondrion"/>
    <property type="evidence" value="ECO:0007669"/>
    <property type="project" value="UniProtKB-SubCell"/>
</dbReference>
<comment type="subcellular location">
    <subcellularLocation>
        <location evidence="2">Mitochondrion</location>
    </subcellularLocation>
</comment>
<dbReference type="InterPro" id="IPR019605">
    <property type="entry name" value="Misato_II_tubulin-like"/>
</dbReference>
<dbReference type="GO" id="GO:0007005">
    <property type="term" value="P:mitochondrion organization"/>
    <property type="evidence" value="ECO:0007669"/>
    <property type="project" value="InterPro"/>
</dbReference>
<dbReference type="HOGENOM" id="CLU_022511_2_0_1"/>
<keyword evidence="8" id="KW-1185">Reference proteome</keyword>
<comment type="function">
    <text evidence="1">Involved in the partitioning of the mitochondrial organelle and mitochondrial DNA (mtDNA) inheritance.</text>
</comment>
<accession>A0A0D0BYS8</accession>
<dbReference type="PANTHER" id="PTHR13391">
    <property type="entry name" value="MITOCHONDRIAL DISTRIBUTION REGULATOR MISATO"/>
    <property type="match status" value="1"/>
</dbReference>
<dbReference type="InterPro" id="IPR036525">
    <property type="entry name" value="Tubulin/FtsZ_GTPase_sf"/>
</dbReference>
<dbReference type="Gene3D" id="3.40.50.1440">
    <property type="entry name" value="Tubulin/FtsZ, GTPase domain"/>
    <property type="match status" value="1"/>
</dbReference>
<evidence type="ECO:0000256" key="4">
    <source>
        <dbReference type="ARBA" id="ARBA00023128"/>
    </source>
</evidence>
<evidence type="ECO:0000259" key="6">
    <source>
        <dbReference type="Pfam" id="PF14881"/>
    </source>
</evidence>
<feature type="domain" description="Misato Segment II tubulin-like" evidence="5">
    <location>
        <begin position="2"/>
        <end position="112"/>
    </location>
</feature>
<dbReference type="PROSITE" id="PS00228">
    <property type="entry name" value="TUBULIN_B_AUTOREG"/>
    <property type="match status" value="1"/>
</dbReference>
<feature type="domain" description="DML1/Misato tubulin" evidence="6">
    <location>
        <begin position="122"/>
        <end position="306"/>
    </location>
</feature>
<dbReference type="InterPro" id="IPR049942">
    <property type="entry name" value="DML1/Misato"/>
</dbReference>
<evidence type="ECO:0000256" key="3">
    <source>
        <dbReference type="ARBA" id="ARBA00008507"/>
    </source>
</evidence>
<protein>
    <recommendedName>
        <fullName evidence="9">Tubulin nucleotide-binding domain-like protein</fullName>
    </recommendedName>
</protein>
<reference evidence="7 8" key="1">
    <citation type="submission" date="2014-04" db="EMBL/GenBank/DDBJ databases">
        <title>Evolutionary Origins and Diversification of the Mycorrhizal Mutualists.</title>
        <authorList>
            <consortium name="DOE Joint Genome Institute"/>
            <consortium name="Mycorrhizal Genomics Consortium"/>
            <person name="Kohler A."/>
            <person name="Kuo A."/>
            <person name="Nagy L.G."/>
            <person name="Floudas D."/>
            <person name="Copeland A."/>
            <person name="Barry K.W."/>
            <person name="Cichocki N."/>
            <person name="Veneault-Fourrey C."/>
            <person name="LaButti K."/>
            <person name="Lindquist E.A."/>
            <person name="Lipzen A."/>
            <person name="Lundell T."/>
            <person name="Morin E."/>
            <person name="Murat C."/>
            <person name="Riley R."/>
            <person name="Ohm R."/>
            <person name="Sun H."/>
            <person name="Tunlid A."/>
            <person name="Henrissat B."/>
            <person name="Grigoriev I.V."/>
            <person name="Hibbett D.S."/>
            <person name="Martin F."/>
        </authorList>
    </citation>
    <scope>NUCLEOTIDE SEQUENCE [LARGE SCALE GENOMIC DNA]</scope>
    <source>
        <strain evidence="7 8">FD-317 M1</strain>
    </source>
</reference>
<dbReference type="InterPro" id="IPR029209">
    <property type="entry name" value="DML1/Misato_tubulin"/>
</dbReference>
<evidence type="ECO:0000313" key="8">
    <source>
        <dbReference type="Proteomes" id="UP000053593"/>
    </source>
</evidence>
<evidence type="ECO:0000256" key="1">
    <source>
        <dbReference type="ARBA" id="ARBA00003757"/>
    </source>
</evidence>
<dbReference type="Pfam" id="PF10644">
    <property type="entry name" value="Misat_Tub_SegII"/>
    <property type="match status" value="1"/>
</dbReference>
<name>A0A0D0BYS8_9AGAR</name>
<dbReference type="AlphaFoldDB" id="A0A0D0BYS8"/>
<keyword evidence="4" id="KW-0496">Mitochondrion</keyword>
<dbReference type="Proteomes" id="UP000053593">
    <property type="component" value="Unassembled WGS sequence"/>
</dbReference>
<organism evidence="7 8">
    <name type="scientific">Collybiopsis luxurians FD-317 M1</name>
    <dbReference type="NCBI Taxonomy" id="944289"/>
    <lineage>
        <taxon>Eukaryota</taxon>
        <taxon>Fungi</taxon>
        <taxon>Dikarya</taxon>
        <taxon>Basidiomycota</taxon>
        <taxon>Agaricomycotina</taxon>
        <taxon>Agaricomycetes</taxon>
        <taxon>Agaricomycetidae</taxon>
        <taxon>Agaricales</taxon>
        <taxon>Marasmiineae</taxon>
        <taxon>Omphalotaceae</taxon>
        <taxon>Collybiopsis</taxon>
        <taxon>Collybiopsis luxurians</taxon>
    </lineage>
</organism>
<sequence length="503" mass="57131">MREILYIQAGNVSNYIGTHFWNTQESYFTYADEEDSLVNHDISFREGPSFKGDPTYNPRLIAFDHKGNFGALAKTNNLAGNEQLASKPLWNGSITEYEQEPIEPHVYQTHLEAEDSTFSADASAIRYWSDFNRVFYTPRTIQMVPDVPDWRNSEGDWSLGQEIFERLDDETELMEGSVRLFLEECNSFQGLQLTTDTSTFGSFSYSFLMAFHDELSRAPCLSFPLMTDAVPRNINLENKLHVRKVFNDAVYLRELGNLSLLTVPLQNPTTWSNGDWKMNLKLDGSIYQNSSILSAHIESSTAPLRLKGKTEHLSNFATHLNIHGSHYFGQLSGLFPVAAAVTPETFRNQLYNFSMTCYARRDVTRGFSPNALHAYESWCSRTSIKEPYAMSTHSVAYPLPSSFPDIFRDETMLYDSRKNTPTGPSFQLPSIASFSMLSTDTSTAEAFADYARFIQICIDRRRTGILTGKIETLDDMKELVNDLWTIHDGYSEYINDSPDSDGV</sequence>
<dbReference type="Pfam" id="PF14881">
    <property type="entry name" value="Tubulin_3"/>
    <property type="match status" value="1"/>
</dbReference>
<dbReference type="InterPro" id="IPR013838">
    <property type="entry name" value="Beta-tubulin_BS"/>
</dbReference>
<dbReference type="OrthoDB" id="271881at2759"/>
<dbReference type="EMBL" id="KN834895">
    <property type="protein sequence ID" value="KIK50577.1"/>
    <property type="molecule type" value="Genomic_DNA"/>
</dbReference>
<gene>
    <name evidence="7" type="ORF">GYMLUDRAFT_182599</name>
</gene>